<proteinExistence type="predicted"/>
<evidence type="ECO:0000313" key="2">
    <source>
        <dbReference type="EMBL" id="GAI12425.1"/>
    </source>
</evidence>
<reference evidence="2" key="1">
    <citation type="journal article" date="2014" name="Front. Microbiol.">
        <title>High frequency of phylogenetically diverse reductive dehalogenase-homologous genes in deep subseafloor sedimentary metagenomes.</title>
        <authorList>
            <person name="Kawai M."/>
            <person name="Futagami T."/>
            <person name="Toyoda A."/>
            <person name="Takaki Y."/>
            <person name="Nishi S."/>
            <person name="Hori S."/>
            <person name="Arai W."/>
            <person name="Tsubouchi T."/>
            <person name="Morono Y."/>
            <person name="Uchiyama I."/>
            <person name="Ito T."/>
            <person name="Fujiyama A."/>
            <person name="Inagaki F."/>
            <person name="Takami H."/>
        </authorList>
    </citation>
    <scope>NUCLEOTIDE SEQUENCE</scope>
    <source>
        <strain evidence="2">Expedition CK06-06</strain>
    </source>
</reference>
<keyword evidence="1" id="KW-0472">Membrane</keyword>
<evidence type="ECO:0000256" key="1">
    <source>
        <dbReference type="SAM" id="Phobius"/>
    </source>
</evidence>
<name>X1MCL9_9ZZZZ</name>
<accession>X1MCL9</accession>
<dbReference type="AlphaFoldDB" id="X1MCL9"/>
<dbReference type="EMBL" id="BARV01011809">
    <property type="protein sequence ID" value="GAI12425.1"/>
    <property type="molecule type" value="Genomic_DNA"/>
</dbReference>
<comment type="caution">
    <text evidence="2">The sequence shown here is derived from an EMBL/GenBank/DDBJ whole genome shotgun (WGS) entry which is preliminary data.</text>
</comment>
<protein>
    <submittedName>
        <fullName evidence="2">Uncharacterized protein</fullName>
    </submittedName>
</protein>
<gene>
    <name evidence="2" type="ORF">S06H3_22195</name>
</gene>
<organism evidence="2">
    <name type="scientific">marine sediment metagenome</name>
    <dbReference type="NCBI Taxonomy" id="412755"/>
    <lineage>
        <taxon>unclassified sequences</taxon>
        <taxon>metagenomes</taxon>
        <taxon>ecological metagenomes</taxon>
    </lineage>
</organism>
<keyword evidence="1" id="KW-1133">Transmembrane helix</keyword>
<sequence length="107" mass="12324">MNIYEDESTETLSAECPLCEKVITVKISGTRKYYTLYCKECGSQLSIRQERGKNLFIEKYVVGDNENIDIDEYEEYTDENEESEIPAGLIAVCFGVIIFIIGYLKQR</sequence>
<keyword evidence="1" id="KW-0812">Transmembrane</keyword>
<feature type="transmembrane region" description="Helical" evidence="1">
    <location>
        <begin position="85"/>
        <end position="104"/>
    </location>
</feature>